<proteinExistence type="predicted"/>
<comment type="caution">
    <text evidence="1">The sequence shown here is derived from an EMBL/GenBank/DDBJ whole genome shotgun (WGS) entry which is preliminary data.</text>
</comment>
<reference evidence="1" key="1">
    <citation type="journal article" date="2019" name="Sci. Rep.">
        <title>Draft genome of Tanacetum cinerariifolium, the natural source of mosquito coil.</title>
        <authorList>
            <person name="Yamashiro T."/>
            <person name="Shiraishi A."/>
            <person name="Satake H."/>
            <person name="Nakayama K."/>
        </authorList>
    </citation>
    <scope>NUCLEOTIDE SEQUENCE</scope>
</reference>
<name>A0A699HQ22_TANCI</name>
<organism evidence="1">
    <name type="scientific">Tanacetum cinerariifolium</name>
    <name type="common">Dalmatian daisy</name>
    <name type="synonym">Chrysanthemum cinerariifolium</name>
    <dbReference type="NCBI Taxonomy" id="118510"/>
    <lineage>
        <taxon>Eukaryota</taxon>
        <taxon>Viridiplantae</taxon>
        <taxon>Streptophyta</taxon>
        <taxon>Embryophyta</taxon>
        <taxon>Tracheophyta</taxon>
        <taxon>Spermatophyta</taxon>
        <taxon>Magnoliopsida</taxon>
        <taxon>eudicotyledons</taxon>
        <taxon>Gunneridae</taxon>
        <taxon>Pentapetalae</taxon>
        <taxon>asterids</taxon>
        <taxon>campanulids</taxon>
        <taxon>Asterales</taxon>
        <taxon>Asteraceae</taxon>
        <taxon>Asteroideae</taxon>
        <taxon>Anthemideae</taxon>
        <taxon>Anthemidinae</taxon>
        <taxon>Tanacetum</taxon>
    </lineage>
</organism>
<protein>
    <submittedName>
        <fullName evidence="1">Uncharacterized protein</fullName>
    </submittedName>
</protein>
<evidence type="ECO:0000313" key="1">
    <source>
        <dbReference type="EMBL" id="GEY54998.1"/>
    </source>
</evidence>
<gene>
    <name evidence="1" type="ORF">Tci_426972</name>
</gene>
<dbReference type="AlphaFoldDB" id="A0A699HQ22"/>
<dbReference type="EMBL" id="BKCJ010188066">
    <property type="protein sequence ID" value="GEY54998.1"/>
    <property type="molecule type" value="Genomic_DNA"/>
</dbReference>
<sequence>MGPKTSRDKEEIYVGAWCQPSLTYSEAYSAYSPQGFNPPAVAAPAPALVSLHLLALTSVPAYGGPSIDRIISLIGGIR</sequence>
<accession>A0A699HQ22</accession>